<dbReference type="InterPro" id="IPR000836">
    <property type="entry name" value="PRTase_dom"/>
</dbReference>
<dbReference type="EMBL" id="CAUJNA010002223">
    <property type="protein sequence ID" value="CAJ1391658.1"/>
    <property type="molecule type" value="Genomic_DNA"/>
</dbReference>
<evidence type="ECO:0000256" key="8">
    <source>
        <dbReference type="ARBA" id="ARBA00022679"/>
    </source>
</evidence>
<dbReference type="Gene3D" id="3.40.50.720">
    <property type="entry name" value="NAD(P)-binding Rossmann-like Domain"/>
    <property type="match status" value="1"/>
</dbReference>
<dbReference type="EC" id="2.4.2.14" evidence="4"/>
<comment type="similarity">
    <text evidence="3">In the C-terminal section; belongs to the purine/pyrimidine phosphoribosyltransferase family.</text>
</comment>
<evidence type="ECO:0000256" key="12">
    <source>
        <dbReference type="ARBA" id="ARBA00022989"/>
    </source>
</evidence>
<evidence type="ECO:0000256" key="3">
    <source>
        <dbReference type="ARBA" id="ARBA00010138"/>
    </source>
</evidence>
<dbReference type="GO" id="GO:0004044">
    <property type="term" value="F:amidophosphoribosyltransferase activity"/>
    <property type="evidence" value="ECO:0007669"/>
    <property type="project" value="UniProtKB-EC"/>
</dbReference>
<keyword evidence="11" id="KW-0315">Glutamine amidotransferase</keyword>
<evidence type="ECO:0000256" key="6">
    <source>
        <dbReference type="ARBA" id="ARBA00022553"/>
    </source>
</evidence>
<keyword evidence="8" id="KW-0808">Transferase</keyword>
<dbReference type="InterPro" id="IPR029055">
    <property type="entry name" value="Ntn_hydrolases_N"/>
</dbReference>
<dbReference type="PROSITE" id="PS51278">
    <property type="entry name" value="GATASE_TYPE_2"/>
    <property type="match status" value="1"/>
</dbReference>
<keyword evidence="17" id="KW-1185">Reference proteome</keyword>
<comment type="subcellular location">
    <subcellularLocation>
        <location evidence="1">Membrane</location>
        <topology evidence="1">Multi-pass membrane protein</topology>
    </subcellularLocation>
</comment>
<keyword evidence="10" id="KW-0658">Purine biosynthesis</keyword>
<evidence type="ECO:0000256" key="2">
    <source>
        <dbReference type="ARBA" id="ARBA00005209"/>
    </source>
</evidence>
<comment type="caution">
    <text evidence="16">The sequence shown here is derived from an EMBL/GenBank/DDBJ whole genome shotgun (WGS) entry which is preliminary data.</text>
</comment>
<dbReference type="PROSITE" id="PS00455">
    <property type="entry name" value="AMP_BINDING"/>
    <property type="match status" value="1"/>
</dbReference>
<evidence type="ECO:0000256" key="14">
    <source>
        <dbReference type="SAM" id="Phobius"/>
    </source>
</evidence>
<dbReference type="Gene3D" id="3.40.50.12780">
    <property type="entry name" value="N-terminal domain of ligase-like"/>
    <property type="match status" value="1"/>
</dbReference>
<dbReference type="CDD" id="cd05233">
    <property type="entry name" value="SDR_c"/>
    <property type="match status" value="1"/>
</dbReference>
<dbReference type="InterPro" id="IPR057326">
    <property type="entry name" value="KR_dom"/>
</dbReference>
<comment type="pathway">
    <text evidence="2">Purine metabolism; IMP biosynthesis via de novo pathway; N(1)-(5-phospho-D-ribosyl)glycinamide from 5-phospho-alpha-D-ribose 1-diphosphate: step 1/2.</text>
</comment>
<accession>A0AA36N430</accession>
<dbReference type="GO" id="GO:0009403">
    <property type="term" value="P:toxin biosynthetic process"/>
    <property type="evidence" value="ECO:0007669"/>
    <property type="project" value="InterPro"/>
</dbReference>
<evidence type="ECO:0000259" key="15">
    <source>
        <dbReference type="PROSITE" id="PS51278"/>
    </source>
</evidence>
<dbReference type="Pfam" id="PF00501">
    <property type="entry name" value="AMP-binding"/>
    <property type="match status" value="1"/>
</dbReference>
<dbReference type="PANTHER" id="PTHR11907">
    <property type="entry name" value="AMIDOPHOSPHORIBOSYLTRANSFERASE"/>
    <property type="match status" value="1"/>
</dbReference>
<dbReference type="Proteomes" id="UP001178507">
    <property type="component" value="Unassembled WGS sequence"/>
</dbReference>
<dbReference type="Pfam" id="PF13537">
    <property type="entry name" value="GATase_7"/>
    <property type="match status" value="1"/>
</dbReference>
<evidence type="ECO:0000256" key="9">
    <source>
        <dbReference type="ARBA" id="ARBA00022692"/>
    </source>
</evidence>
<dbReference type="Gene3D" id="3.60.20.10">
    <property type="entry name" value="Glutamine Phosphoribosylpyrophosphate, subunit 1, domain 1"/>
    <property type="match status" value="1"/>
</dbReference>
<dbReference type="Gene3D" id="3.40.50.2020">
    <property type="match status" value="1"/>
</dbReference>
<dbReference type="InterPro" id="IPR017932">
    <property type="entry name" value="GATase_2_dom"/>
</dbReference>
<dbReference type="PROSITE" id="PS00061">
    <property type="entry name" value="ADH_SHORT"/>
    <property type="match status" value="1"/>
</dbReference>
<keyword evidence="6" id="KW-0597">Phosphoprotein</keyword>
<dbReference type="InterPro" id="IPR035584">
    <property type="entry name" value="PurF_N"/>
</dbReference>
<dbReference type="InterPro" id="IPR002347">
    <property type="entry name" value="SDR_fam"/>
</dbReference>
<organism evidence="16 17">
    <name type="scientific">Effrenium voratum</name>
    <dbReference type="NCBI Taxonomy" id="2562239"/>
    <lineage>
        <taxon>Eukaryota</taxon>
        <taxon>Sar</taxon>
        <taxon>Alveolata</taxon>
        <taxon>Dinophyceae</taxon>
        <taxon>Suessiales</taxon>
        <taxon>Symbiodiniaceae</taxon>
        <taxon>Effrenium</taxon>
    </lineage>
</organism>
<keyword evidence="7" id="KW-0328">Glycosyltransferase</keyword>
<dbReference type="InterPro" id="IPR003825">
    <property type="entry name" value="Colicin-V_CvpA"/>
</dbReference>
<dbReference type="InterPro" id="IPR020904">
    <property type="entry name" value="Sc_DH/Rdtase_CS"/>
</dbReference>
<gene>
    <name evidence="16" type="ORF">EVOR1521_LOCUS16922</name>
</gene>
<dbReference type="InterPro" id="IPR029057">
    <property type="entry name" value="PRTase-like"/>
</dbReference>
<dbReference type="InterPro" id="IPR020845">
    <property type="entry name" value="AMP-binding_CS"/>
</dbReference>
<evidence type="ECO:0000313" key="16">
    <source>
        <dbReference type="EMBL" id="CAJ1391658.1"/>
    </source>
</evidence>
<feature type="transmembrane region" description="Helical" evidence="14">
    <location>
        <begin position="6"/>
        <end position="23"/>
    </location>
</feature>
<sequence>MPITLLDGLFLGLVLISAVLAMVRGFSREVLSIGSWVAAAVAAFLFYRTLTPYVQNYVDNELIAQLVAAGLIFLIALIVVTLITMRIADMIIDSRIGPLDRSLGFVFGAARGVIVAAVAIWFINFFVGDQEIAWIDNAKSKPFLDQVAQSLVDLLPDDLGAADETDDHFHDECGVFGIFGRADAASFTTLGLHALQHRGQEAAGIVSFDGTQFHVERHVGLIGDNFTKPSVLARLPGDRSIGHTRYATTGGAGLRNVQPLFAELDGGGLAIAHNGNITNALTVQRNLQRKGAIFSSTSDTETILHLVATSEEKDLLARFCDAVGQLEGAFSLVALSSKKMIGCRDTLGIRPLVLGDLDGSWILASETCALDIMGARHVRDVEPGEVIVITEKGIESHFPWGEQKPRFCIFEYVYFSRPDSRVEGRNVYEVRKRIGMELAREAPVGADIVVPVPDSGVPAAVGFAQGAGLPFELGIIRNHYVGRTFIQPTDSIRHMGVKLKHNANPSVLEGRSVVLVDDSIVRGTTSQKIVQMVRDAGAREVHMRIASPPTMSSCYYGVDTPETSKLLASRMSVAEMAQFIRVDSLEFLTIDGLYRAVGEAGRDHDAPRFCDACFTGAYPTRLLDHEGPDNVHLTGKLALVTGASRGIGYEIALQMAAAGAHVIAVARTVGGLEELDDKIKAAGGEATLVPLDLKDLEAIDRLGGVIAERWGKLDILVANAGILGALTPVGQMKAKDFEAVMTVNVTATWRMIRSVDPLLRLSEAGRAIVVSSSVAHKVKPYWGGYATSKAAIDMLTRVWAAENAKGPMRINLVNPGPTRTAMRAQAVPGEKPESLPTPAQTAAKIVPMAATDLTHTGKIFDVPTDMWTDAALPTPLSDMVWALVAIAVLAALLGGLAMREKSRTGVSMRQALALALPALSHRLDTRAVRAAGAAEGPVIYAISEQARLDAALFLAALPDDTLHILDPASAGHWAVEACRPLAKSVIFDKERMIANRRLVRHLKGKGRLAVYFPDAVEPDADAFRLYRAVALLARKTGAKIVPLTVRNARFLRSSLTPAEKAPRQWFPRLTMHTLAPATIGEIVAMRGRDMTTPANALFDRMAELRFTSIDPAQTLFGALVLAARTYGPSRVIVEDAVTGALAYKRVLIGARVLAKRFAAMSAPGEAMGVLLPNANGAVVTFFALQSAGRVAAMLNYTAGPANVVSAINTAKIRTVLSSRAFIEKADLQPLVVAIEENGTKIIWLEEMRETVTLPEKLSAAALWSRPIAETRAGEPAVVLFTSGTEGSPKGVVLSHRNLVVNAAQSEARVSISVEDSLFNVLPLFHSFGLTGGMVLPLLYGVRLFLYPSPLHYKLIPQVAARVQPTIMFGTDTFLAGYARTAKDTDFASLRFVVAGAEAVKHETEEVYRSRFDCHILEGYGMTEASPVVAVNSATHSRLGTVGRALPGIAIRLEPVEGIEGGFRMWVQGPNVMLGYLKADRPGELQPLEDGWYDTGDIVHIDHEGFIEVRGRAKRFAKIGGEMVSLGAVEILVQSLWPADRHAALSVADRRKGEKIVLATA</sequence>
<reference evidence="16" key="1">
    <citation type="submission" date="2023-08" db="EMBL/GenBank/DDBJ databases">
        <authorList>
            <person name="Chen Y."/>
            <person name="Shah S."/>
            <person name="Dougan E. K."/>
            <person name="Thang M."/>
            <person name="Chan C."/>
        </authorList>
    </citation>
    <scope>NUCLEOTIDE SEQUENCE</scope>
</reference>
<evidence type="ECO:0000256" key="7">
    <source>
        <dbReference type="ARBA" id="ARBA00022676"/>
    </source>
</evidence>
<dbReference type="GO" id="GO:0016020">
    <property type="term" value="C:membrane"/>
    <property type="evidence" value="ECO:0007669"/>
    <property type="project" value="UniProtKB-SubCell"/>
</dbReference>
<evidence type="ECO:0000256" key="5">
    <source>
        <dbReference type="ARBA" id="ARBA00022450"/>
    </source>
</evidence>
<evidence type="ECO:0000256" key="10">
    <source>
        <dbReference type="ARBA" id="ARBA00022755"/>
    </source>
</evidence>
<dbReference type="Pfam" id="PF00156">
    <property type="entry name" value="Pribosyltran"/>
    <property type="match status" value="1"/>
</dbReference>
<dbReference type="HAMAP" id="MF_01931">
    <property type="entry name" value="PurF"/>
    <property type="match status" value="1"/>
</dbReference>
<dbReference type="InterPro" id="IPR000873">
    <property type="entry name" value="AMP-dep_synth/lig_dom"/>
</dbReference>
<dbReference type="SUPFAM" id="SSF53271">
    <property type="entry name" value="PRTase-like"/>
    <property type="match status" value="1"/>
</dbReference>
<dbReference type="SMART" id="SM00822">
    <property type="entry name" value="PKS_KR"/>
    <property type="match status" value="1"/>
</dbReference>
<evidence type="ECO:0000313" key="17">
    <source>
        <dbReference type="Proteomes" id="UP001178507"/>
    </source>
</evidence>
<keyword evidence="13 14" id="KW-0472">Membrane</keyword>
<feature type="transmembrane region" description="Helical" evidence="14">
    <location>
        <begin position="103"/>
        <end position="123"/>
    </location>
</feature>
<dbReference type="SUPFAM" id="SSF56235">
    <property type="entry name" value="N-terminal nucleophile aminohydrolases (Ntn hydrolases)"/>
    <property type="match status" value="1"/>
</dbReference>
<feature type="domain" description="Glutamine amidotransferase type-2" evidence="15">
    <location>
        <begin position="173"/>
        <end position="392"/>
    </location>
</feature>
<keyword evidence="12 14" id="KW-1133">Transmembrane helix</keyword>
<dbReference type="CDD" id="cd00715">
    <property type="entry name" value="GPATase_N"/>
    <property type="match status" value="1"/>
</dbReference>
<dbReference type="SUPFAM" id="SSF56801">
    <property type="entry name" value="Acetyl-CoA synthetase-like"/>
    <property type="match status" value="1"/>
</dbReference>
<name>A0AA36N430_9DINO</name>
<evidence type="ECO:0000256" key="13">
    <source>
        <dbReference type="ARBA" id="ARBA00023136"/>
    </source>
</evidence>
<dbReference type="Pfam" id="PF00106">
    <property type="entry name" value="adh_short"/>
    <property type="match status" value="1"/>
</dbReference>
<keyword evidence="5" id="KW-0596">Phosphopantetheine</keyword>
<dbReference type="GO" id="GO:0009113">
    <property type="term" value="P:purine nucleobase biosynthetic process"/>
    <property type="evidence" value="ECO:0007669"/>
    <property type="project" value="InterPro"/>
</dbReference>
<dbReference type="InterPro" id="IPR042099">
    <property type="entry name" value="ANL_N_sf"/>
</dbReference>
<evidence type="ECO:0000256" key="4">
    <source>
        <dbReference type="ARBA" id="ARBA00011941"/>
    </source>
</evidence>
<proteinExistence type="inferred from homology"/>
<dbReference type="PRINTS" id="PR00081">
    <property type="entry name" value="GDHRDH"/>
</dbReference>
<keyword evidence="9 14" id="KW-0812">Transmembrane</keyword>
<dbReference type="GO" id="GO:0006164">
    <property type="term" value="P:purine nucleotide biosynthetic process"/>
    <property type="evidence" value="ECO:0007669"/>
    <property type="project" value="UniProtKB-KW"/>
</dbReference>
<feature type="transmembrane region" description="Helical" evidence="14">
    <location>
        <begin position="62"/>
        <end position="83"/>
    </location>
</feature>
<dbReference type="NCBIfam" id="TIGR01134">
    <property type="entry name" value="purF"/>
    <property type="match status" value="1"/>
</dbReference>
<feature type="transmembrane region" description="Helical" evidence="14">
    <location>
        <begin position="30"/>
        <end position="50"/>
    </location>
</feature>
<protein>
    <recommendedName>
        <fullName evidence="4">amidophosphoribosyltransferase</fullName>
        <ecNumber evidence="4">2.4.2.14</ecNumber>
    </recommendedName>
</protein>
<dbReference type="InterPro" id="IPR036291">
    <property type="entry name" value="NAD(P)-bd_dom_sf"/>
</dbReference>
<evidence type="ECO:0000256" key="11">
    <source>
        <dbReference type="ARBA" id="ARBA00022962"/>
    </source>
</evidence>
<evidence type="ECO:0000256" key="1">
    <source>
        <dbReference type="ARBA" id="ARBA00004141"/>
    </source>
</evidence>
<dbReference type="InterPro" id="IPR005854">
    <property type="entry name" value="PurF"/>
</dbReference>
<dbReference type="CDD" id="cd06223">
    <property type="entry name" value="PRTases_typeI"/>
    <property type="match status" value="1"/>
</dbReference>
<dbReference type="SUPFAM" id="SSF51735">
    <property type="entry name" value="NAD(P)-binding Rossmann-fold domains"/>
    <property type="match status" value="1"/>
</dbReference>
<dbReference type="Pfam" id="PF02674">
    <property type="entry name" value="Colicin_V"/>
    <property type="match status" value="1"/>
</dbReference>